<accession>A0A7C1JG43</accession>
<dbReference type="PROSITE" id="PS00061">
    <property type="entry name" value="ADH_SHORT"/>
    <property type="match status" value="1"/>
</dbReference>
<dbReference type="PANTHER" id="PTHR43086:SF3">
    <property type="entry name" value="NADP-DEPENDENT 3-HYDROXY ACID DEHYDROGENASE YDFG"/>
    <property type="match status" value="1"/>
</dbReference>
<evidence type="ECO:0000256" key="2">
    <source>
        <dbReference type="ARBA" id="ARBA00023002"/>
    </source>
</evidence>
<dbReference type="PIRSF" id="PIRSF000126">
    <property type="entry name" value="11-beta-HSD1"/>
    <property type="match status" value="1"/>
</dbReference>
<dbReference type="EC" id="1.1.1.298" evidence="4"/>
<dbReference type="Pfam" id="PF00106">
    <property type="entry name" value="adh_short"/>
    <property type="match status" value="1"/>
</dbReference>
<comment type="caution">
    <text evidence="12">The sequence shown here is derived from an EMBL/GenBank/DDBJ whole genome shotgun (WGS) entry which is preliminary data.</text>
</comment>
<comment type="catalytic activity">
    <reaction evidence="3">
        <text>L-allo-threonine + NADP(+) = aminoacetone + CO2 + NADPH</text>
        <dbReference type="Rhea" id="RHEA:43524"/>
        <dbReference type="ChEBI" id="CHEBI:16526"/>
        <dbReference type="ChEBI" id="CHEBI:57783"/>
        <dbReference type="ChEBI" id="CHEBI:58320"/>
        <dbReference type="ChEBI" id="CHEBI:58349"/>
        <dbReference type="ChEBI" id="CHEBI:58585"/>
        <dbReference type="EC" id="1.1.1.381"/>
    </reaction>
</comment>
<comment type="function">
    <text evidence="9">NADP-dependent dehydrogenase with broad substrate specificity acting on 3-hydroxy acids. Catalyzes the NADP-dependent oxidation of L-allo-threonine to L-2-amino-3-keto-butyrate, which is spontaneously decarboxylated into aminoacetone. Also acts on D-threonine, L-serine, D-serine, D-3-hydroxyisobutyrate, L-3-hydroxyisobutyrate, D-glycerate and L-glycerate. Able to catalyze the reduction of the malonic semialdehyde to 3-hydroxypropionic acid. YdfG is apparently supplementing RutE, the presumed malonic semialdehyde reductase involved in pyrimidine degradation since both are able to detoxify malonic semialdehyde.</text>
</comment>
<evidence type="ECO:0000256" key="3">
    <source>
        <dbReference type="ARBA" id="ARBA00043812"/>
    </source>
</evidence>
<dbReference type="InterPro" id="IPR020904">
    <property type="entry name" value="Sc_DH/Rdtase_CS"/>
</dbReference>
<evidence type="ECO:0000256" key="7">
    <source>
        <dbReference type="ARBA" id="ARBA00044271"/>
    </source>
</evidence>
<reference evidence="12" key="1">
    <citation type="journal article" date="2020" name="mSystems">
        <title>Genome- and Community-Level Interaction Insights into Carbon Utilization and Element Cycling Functions of Hydrothermarchaeota in Hydrothermal Sediment.</title>
        <authorList>
            <person name="Zhou Z."/>
            <person name="Liu Y."/>
            <person name="Xu W."/>
            <person name="Pan J."/>
            <person name="Luo Z.H."/>
            <person name="Li M."/>
        </authorList>
    </citation>
    <scope>NUCLEOTIDE SEQUENCE [LARGE SCALE GENOMIC DNA]</scope>
    <source>
        <strain evidence="12">SpSt-289</strain>
    </source>
</reference>
<comment type="similarity">
    <text evidence="1 11">Belongs to the short-chain dehydrogenases/reductases (SDR) family.</text>
</comment>
<dbReference type="InterPro" id="IPR036291">
    <property type="entry name" value="NAD(P)-bd_dom_sf"/>
</dbReference>
<evidence type="ECO:0000256" key="10">
    <source>
        <dbReference type="ARBA" id="ARBA00047274"/>
    </source>
</evidence>
<evidence type="ECO:0000256" key="6">
    <source>
        <dbReference type="ARBA" id="ARBA00044065"/>
    </source>
</evidence>
<evidence type="ECO:0000256" key="5">
    <source>
        <dbReference type="ARBA" id="ARBA00044059"/>
    </source>
</evidence>
<organism evidence="12">
    <name type="scientific">Caldilinea aerophila</name>
    <dbReference type="NCBI Taxonomy" id="133453"/>
    <lineage>
        <taxon>Bacteria</taxon>
        <taxon>Bacillati</taxon>
        <taxon>Chloroflexota</taxon>
        <taxon>Caldilineae</taxon>
        <taxon>Caldilineales</taxon>
        <taxon>Caldilineaceae</taxon>
        <taxon>Caldilinea</taxon>
    </lineage>
</organism>
<dbReference type="Gene3D" id="3.40.50.720">
    <property type="entry name" value="NAD(P)-binding Rossmann-like Domain"/>
    <property type="match status" value="1"/>
</dbReference>
<dbReference type="PANTHER" id="PTHR43086">
    <property type="entry name" value="VERY-LONG-CHAIN 3-OXOOACYL-COA REDUCTASE"/>
    <property type="match status" value="1"/>
</dbReference>
<evidence type="ECO:0000313" key="12">
    <source>
        <dbReference type="EMBL" id="HDX33724.1"/>
    </source>
</evidence>
<keyword evidence="2" id="KW-0560">Oxidoreductase</keyword>
<comment type="catalytic activity">
    <reaction evidence="10">
        <text>3-hydroxypropanoate + NADP(+) = 3-oxopropanoate + NADPH + H(+)</text>
        <dbReference type="Rhea" id="RHEA:26438"/>
        <dbReference type="ChEBI" id="CHEBI:15378"/>
        <dbReference type="ChEBI" id="CHEBI:16510"/>
        <dbReference type="ChEBI" id="CHEBI:33190"/>
        <dbReference type="ChEBI" id="CHEBI:57783"/>
        <dbReference type="ChEBI" id="CHEBI:58349"/>
        <dbReference type="EC" id="1.1.1.298"/>
    </reaction>
</comment>
<dbReference type="PRINTS" id="PR00081">
    <property type="entry name" value="GDHRDH"/>
</dbReference>
<dbReference type="AlphaFoldDB" id="A0A7C1JG43"/>
<dbReference type="EMBL" id="DSMG01000199">
    <property type="protein sequence ID" value="HDX33724.1"/>
    <property type="molecule type" value="Genomic_DNA"/>
</dbReference>
<gene>
    <name evidence="12" type="ORF">ENQ20_19920</name>
</gene>
<dbReference type="EC" id="1.1.1.381" evidence="5"/>
<protein>
    <recommendedName>
        <fullName evidence="6">NADP-dependent 3-hydroxy acid dehydrogenase YdfG</fullName>
        <ecNumber evidence="4">1.1.1.298</ecNumber>
        <ecNumber evidence="5">1.1.1.381</ecNumber>
    </recommendedName>
    <alternativeName>
        <fullName evidence="8">L-allo-threonine dehydrogenase</fullName>
    </alternativeName>
    <alternativeName>
        <fullName evidence="7">Malonic semialdehyde reductase</fullName>
    </alternativeName>
</protein>
<proteinExistence type="inferred from homology"/>
<dbReference type="GO" id="GO:0035527">
    <property type="term" value="F:3-hydroxypropionate dehydrogenase (NADP+) activity"/>
    <property type="evidence" value="ECO:0007669"/>
    <property type="project" value="UniProtKB-EC"/>
</dbReference>
<dbReference type="InterPro" id="IPR002347">
    <property type="entry name" value="SDR_fam"/>
</dbReference>
<evidence type="ECO:0000256" key="8">
    <source>
        <dbReference type="ARBA" id="ARBA00044349"/>
    </source>
</evidence>
<name>A0A7C1JG43_9CHLR</name>
<dbReference type="SUPFAM" id="SSF51735">
    <property type="entry name" value="NAD(P)-binding Rossmann-fold domains"/>
    <property type="match status" value="1"/>
</dbReference>
<evidence type="ECO:0000256" key="4">
    <source>
        <dbReference type="ARBA" id="ARBA00044050"/>
    </source>
</evidence>
<evidence type="ECO:0000256" key="1">
    <source>
        <dbReference type="ARBA" id="ARBA00006484"/>
    </source>
</evidence>
<sequence length="295" mass="32173">MNKRFLFTGVVTSAAAWALLRLPGGRFPWPTSDASTRPVALITGASAGIGAEYARQLAARGFDLLLVARRAERLSELAQSLTAAHGVHCEIIAVDLAHDEGVSLLEARVRTLDNLAILVNNAGFGTIGRLVNVDPVRQQEMIYLHVMAPMRLTRAALPGMTARRYGAIINVASVAAYWRFVGNVNYAATKAYLVAFSEGLQIELRGSGVHVQALCPGFTRTEFHHTEEFKQHKARRYPGFLWMSAEEVVRQSLEALGNGQVVVVPGLFYRALVLALRTPLVGEMLMRVAGIVIGR</sequence>
<evidence type="ECO:0000256" key="11">
    <source>
        <dbReference type="RuleBase" id="RU000363"/>
    </source>
</evidence>
<evidence type="ECO:0000256" key="9">
    <source>
        <dbReference type="ARBA" id="ARBA00045650"/>
    </source>
</evidence>
<dbReference type="PRINTS" id="PR00080">
    <property type="entry name" value="SDRFAMILY"/>
</dbReference>